<dbReference type="EMBL" id="JAAIUW010000008">
    <property type="protein sequence ID" value="KAF7820624.1"/>
    <property type="molecule type" value="Genomic_DNA"/>
</dbReference>
<dbReference type="PANTHER" id="PTHR44137:SF58">
    <property type="entry name" value="J DOMAIN-CONTAINING PROTEIN"/>
    <property type="match status" value="1"/>
</dbReference>
<feature type="domain" description="J" evidence="2">
    <location>
        <begin position="66"/>
        <end position="130"/>
    </location>
</feature>
<dbReference type="Pfam" id="PF11926">
    <property type="entry name" value="DUF3444"/>
    <property type="match status" value="1"/>
</dbReference>
<dbReference type="SMART" id="SM00271">
    <property type="entry name" value="DnaJ"/>
    <property type="match status" value="1"/>
</dbReference>
<dbReference type="AlphaFoldDB" id="A0A834WKW8"/>
<keyword evidence="4" id="KW-1185">Reference proteome</keyword>
<reference evidence="3" key="1">
    <citation type="submission" date="2020-09" db="EMBL/GenBank/DDBJ databases">
        <title>Genome-Enabled Discovery of Anthraquinone Biosynthesis in Senna tora.</title>
        <authorList>
            <person name="Kang S.-H."/>
            <person name="Pandey R.P."/>
            <person name="Lee C.-M."/>
            <person name="Sim J.-S."/>
            <person name="Jeong J.-T."/>
            <person name="Choi B.-S."/>
            <person name="Jung M."/>
            <person name="Ginzburg D."/>
            <person name="Zhao K."/>
            <person name="Won S.Y."/>
            <person name="Oh T.-J."/>
            <person name="Yu Y."/>
            <person name="Kim N.-H."/>
            <person name="Lee O.R."/>
            <person name="Lee T.-H."/>
            <person name="Bashyal P."/>
            <person name="Kim T.-S."/>
            <person name="Lee W.-H."/>
            <person name="Kawkins C."/>
            <person name="Kim C.-K."/>
            <person name="Kim J.S."/>
            <person name="Ahn B.O."/>
            <person name="Rhee S.Y."/>
            <person name="Sohng J.K."/>
        </authorList>
    </citation>
    <scope>NUCLEOTIDE SEQUENCE</scope>
    <source>
        <tissue evidence="3">Leaf</tissue>
    </source>
</reference>
<organism evidence="3 4">
    <name type="scientific">Senna tora</name>
    <dbReference type="NCBI Taxonomy" id="362788"/>
    <lineage>
        <taxon>Eukaryota</taxon>
        <taxon>Viridiplantae</taxon>
        <taxon>Streptophyta</taxon>
        <taxon>Embryophyta</taxon>
        <taxon>Tracheophyta</taxon>
        <taxon>Spermatophyta</taxon>
        <taxon>Magnoliopsida</taxon>
        <taxon>eudicotyledons</taxon>
        <taxon>Gunneridae</taxon>
        <taxon>Pentapetalae</taxon>
        <taxon>rosids</taxon>
        <taxon>fabids</taxon>
        <taxon>Fabales</taxon>
        <taxon>Fabaceae</taxon>
        <taxon>Caesalpinioideae</taxon>
        <taxon>Cassia clade</taxon>
        <taxon>Senna</taxon>
    </lineage>
</organism>
<dbReference type="InterPro" id="IPR024593">
    <property type="entry name" value="DUF3444"/>
</dbReference>
<dbReference type="Proteomes" id="UP000634136">
    <property type="component" value="Unassembled WGS sequence"/>
</dbReference>
<dbReference type="InterPro" id="IPR018253">
    <property type="entry name" value="DnaJ_domain_CS"/>
</dbReference>
<feature type="compositionally biased region" description="Basic and acidic residues" evidence="1">
    <location>
        <begin position="474"/>
        <end position="484"/>
    </location>
</feature>
<dbReference type="InterPro" id="IPR056988">
    <property type="entry name" value="Zn_ribbon_pln"/>
</dbReference>
<dbReference type="InterPro" id="IPR036869">
    <property type="entry name" value="J_dom_sf"/>
</dbReference>
<evidence type="ECO:0000313" key="3">
    <source>
        <dbReference type="EMBL" id="KAF7820624.1"/>
    </source>
</evidence>
<dbReference type="InterPro" id="IPR001623">
    <property type="entry name" value="DnaJ_domain"/>
</dbReference>
<dbReference type="SUPFAM" id="SSF46565">
    <property type="entry name" value="Chaperone J-domain"/>
    <property type="match status" value="1"/>
</dbReference>
<evidence type="ECO:0000256" key="1">
    <source>
        <dbReference type="SAM" id="MobiDB-lite"/>
    </source>
</evidence>
<proteinExistence type="predicted"/>
<comment type="caution">
    <text evidence="3">The sequence shown here is derived from an EMBL/GenBank/DDBJ whole genome shotgun (WGS) entry which is preliminary data.</text>
</comment>
<feature type="region of interest" description="Disordered" evidence="1">
    <location>
        <begin position="127"/>
        <end position="179"/>
    </location>
</feature>
<feature type="compositionally biased region" description="Basic and acidic residues" evidence="1">
    <location>
        <begin position="456"/>
        <end position="465"/>
    </location>
</feature>
<gene>
    <name evidence="3" type="ORF">G2W53_026079</name>
</gene>
<evidence type="ECO:0000313" key="4">
    <source>
        <dbReference type="Proteomes" id="UP000634136"/>
    </source>
</evidence>
<name>A0A834WKW8_9FABA</name>
<feature type="region of interest" description="Disordered" evidence="1">
    <location>
        <begin position="317"/>
        <end position="366"/>
    </location>
</feature>
<dbReference type="OrthoDB" id="66964at2759"/>
<evidence type="ECO:0000259" key="2">
    <source>
        <dbReference type="PROSITE" id="PS50076"/>
    </source>
</evidence>
<sequence length="835" mass="93927">MECNKDEATRAKEIAERKFVAKDILGAKKFALKAQNLFPDLDGIPQMLATLDVYISAENKINGEADWYGILGVDPRADDETVRKHYRKLALTLHPDKNKSIGADGAFKFISEAWSLLSDKAKRASYDQKRKTKAQKVPMKSGGTSVHPGANGNYNFSKTATSSARAHKSTTKAQASTSTHKSKTNTFWTVCHRCKMQYEYLRVYLNLKLLCPNCHEAFLAVETAPPPANGVRPATSWNFSQQQQNFKNQAPNKNKSSAGKNKMIPNVGAGCYSNTDVYNSTDFQWAPFSRTSGVSTAAQAATVVQQAYEKVKREREEAQAATKREQALQRKQHVSKKGHINPAKRRRGMDDASISSHGKEPGTQMRMRNGEVGAANSCGSKQGSFGLSGISKTSSSIYSIVEHNYQLVKIAREEIDKKLKEIQSNTVAKTAMEESGNGYQKANEEGEESGNGYQKANEEGEKYLRNSETCDQNRMGKSEDERSGSHVIKTSAGTTDANMGMDMETLQTMSTDVPDPDFHDFGKDCTERSFGKNQIWAVYDDDDGMPRYYAMIHSVISLSPFKMRIRWLICNADRDRQPVKWAISGYSKICGDFRMGGYQIFNSINPFSHKVRWRKDTTLGAICIYPMKGDVWALFRNGSPDWNELTVDKVIHKYDIVEVLEDFSEKHGVIVIPLVKVAGFKTLFHRHLDPREIRVIPREEMFRFSHQIPSYLHTGKEAPNALRGCRELDPAATPSELLQVIKVVEEEDMVGMEDGIVEESARDNLKRSNDEDIITDTEKVSEGKVQNNKDIQEIEILEEDREEDKQQHVEWLKLNGSCKLKLLKSGRPGQKKLLY</sequence>
<dbReference type="CDD" id="cd06257">
    <property type="entry name" value="DnaJ"/>
    <property type="match status" value="1"/>
</dbReference>
<accession>A0A834WKW8</accession>
<dbReference type="PROSITE" id="PS00636">
    <property type="entry name" value="DNAJ_1"/>
    <property type="match status" value="1"/>
</dbReference>
<dbReference type="Pfam" id="PF00226">
    <property type="entry name" value="DnaJ"/>
    <property type="match status" value="1"/>
</dbReference>
<feature type="compositionally biased region" description="Low complexity" evidence="1">
    <location>
        <begin position="243"/>
        <end position="255"/>
    </location>
</feature>
<feature type="compositionally biased region" description="Basic and acidic residues" evidence="1">
    <location>
        <begin position="317"/>
        <end position="328"/>
    </location>
</feature>
<feature type="region of interest" description="Disordered" evidence="1">
    <location>
        <begin position="431"/>
        <end position="498"/>
    </location>
</feature>
<protein>
    <submittedName>
        <fullName evidence="3">Meiotically up-regulated gene 184 protein</fullName>
    </submittedName>
</protein>
<feature type="region of interest" description="Disordered" evidence="1">
    <location>
        <begin position="243"/>
        <end position="262"/>
    </location>
</feature>
<feature type="compositionally biased region" description="Polar residues" evidence="1">
    <location>
        <begin position="152"/>
        <end position="164"/>
    </location>
</feature>
<dbReference type="Gene3D" id="1.10.287.110">
    <property type="entry name" value="DnaJ domain"/>
    <property type="match status" value="1"/>
</dbReference>
<dbReference type="Pfam" id="PF23551">
    <property type="entry name" value="Zn_ribbon_20"/>
    <property type="match status" value="1"/>
</dbReference>
<dbReference type="PRINTS" id="PR00625">
    <property type="entry name" value="JDOMAIN"/>
</dbReference>
<dbReference type="PANTHER" id="PTHR44137">
    <property type="entry name" value="BNAC03G44070D PROTEIN"/>
    <property type="match status" value="1"/>
</dbReference>
<feature type="compositionally biased region" description="Basic residues" evidence="1">
    <location>
        <begin position="330"/>
        <end position="347"/>
    </location>
</feature>
<dbReference type="PROSITE" id="PS50076">
    <property type="entry name" value="DNAJ_2"/>
    <property type="match status" value="1"/>
</dbReference>